<evidence type="ECO:0000313" key="2">
    <source>
        <dbReference type="EMBL" id="OPA74882.1"/>
    </source>
</evidence>
<organism evidence="2 3">
    <name type="scientific">Campylobacter pinnipediorum subsp. pinnipediorum</name>
    <dbReference type="NCBI Taxonomy" id="1660067"/>
    <lineage>
        <taxon>Bacteria</taxon>
        <taxon>Pseudomonadati</taxon>
        <taxon>Campylobacterota</taxon>
        <taxon>Epsilonproteobacteria</taxon>
        <taxon>Campylobacterales</taxon>
        <taxon>Campylobacteraceae</taxon>
        <taxon>Campylobacter</taxon>
    </lineage>
</organism>
<dbReference type="RefSeq" id="WP_078415723.1">
    <property type="nucleotide sequence ID" value="NZ_MCRK01000044.1"/>
</dbReference>
<name>A0AAX0L815_9BACT</name>
<accession>A0AAX0L815</accession>
<keyword evidence="1" id="KW-0732">Signal</keyword>
<gene>
    <name evidence="2" type="ORF">BFG04_06705</name>
</gene>
<dbReference type="InterPro" id="IPR008439">
    <property type="entry name" value="Campylo_MOMP"/>
</dbReference>
<dbReference type="Pfam" id="PF05538">
    <property type="entry name" value="Campylo_MOMP"/>
    <property type="match status" value="1"/>
</dbReference>
<dbReference type="Proteomes" id="UP000189728">
    <property type="component" value="Unassembled WGS sequence"/>
</dbReference>
<evidence type="ECO:0000256" key="1">
    <source>
        <dbReference type="SAM" id="SignalP"/>
    </source>
</evidence>
<dbReference type="InterPro" id="IPR023614">
    <property type="entry name" value="Porin_dom_sf"/>
</dbReference>
<evidence type="ECO:0008006" key="4">
    <source>
        <dbReference type="Google" id="ProtNLM"/>
    </source>
</evidence>
<comment type="caution">
    <text evidence="2">The sequence shown here is derived from an EMBL/GenBank/DDBJ whole genome shotgun (WGS) entry which is preliminary data.</text>
</comment>
<dbReference type="AlphaFoldDB" id="A0AAX0L815"/>
<dbReference type="SUPFAM" id="SSF56935">
    <property type="entry name" value="Porins"/>
    <property type="match status" value="1"/>
</dbReference>
<reference evidence="2 3" key="1">
    <citation type="submission" date="2016-08" db="EMBL/GenBank/DDBJ databases">
        <title>Campylobacter species from sea mammals.</title>
        <authorList>
            <person name="Gilbert M.J."/>
            <person name="Byrne B.A."/>
            <person name="Zomer A.L."/>
            <person name="Wagenaar J.A."/>
        </authorList>
    </citation>
    <scope>NUCLEOTIDE SEQUENCE [LARGE SCALE GENOMIC DNA]</scope>
    <source>
        <strain evidence="2 3">1105248</strain>
    </source>
</reference>
<feature type="signal peptide" evidence="1">
    <location>
        <begin position="1"/>
        <end position="22"/>
    </location>
</feature>
<sequence>MKLTKISLAALVALGTFSVASATPLEEAIKGIDVSGSLLYRYDNVTEKETSKEKNGKAKEEKDSKGKAKFNAILNFNAALADDFFGVLSARYTSQDKLGHTLGATGKERPNAYDVTYTDNAFEFSQFYLGYKADNTTITAGKQELGTFFTDDAIGTGVRIINSDIEGLTLAAVGFGAIENHKIESDGELWSQVRQLNKVKRNNKQQPVQVTDAYDIGNLYGLAAMGNYDPVSFQLWYATLENVADLFAVELAGDFAISDDLSFGLKGQYVTTDADGEMKKQVKEYNDGDFYAFEATTALYGVDLSAGYVGWKVKTHNEKNGQTVAKDSVTSFSLEDQGSLIDAGEYNHYDYTWLSGKGGFFFATAGYNFDKFFVGVDYKNGQNKFVDKESAKEKHEEVVGRLSYNYSKKLKFTTWYAATTTKNVDGKKDTKEDGSAYRFQAKYSF</sequence>
<evidence type="ECO:0000313" key="3">
    <source>
        <dbReference type="Proteomes" id="UP000189728"/>
    </source>
</evidence>
<protein>
    <recommendedName>
        <fullName evidence="4">Major outer membrane protein</fullName>
    </recommendedName>
</protein>
<feature type="chain" id="PRO_5043791041" description="Major outer membrane protein" evidence="1">
    <location>
        <begin position="23"/>
        <end position="445"/>
    </location>
</feature>
<dbReference type="Gene3D" id="2.40.160.10">
    <property type="entry name" value="Porin"/>
    <property type="match status" value="1"/>
</dbReference>
<dbReference type="EMBL" id="MCRK01000044">
    <property type="protein sequence ID" value="OPA74882.1"/>
    <property type="molecule type" value="Genomic_DNA"/>
</dbReference>
<proteinExistence type="predicted"/>